<dbReference type="PANTHER" id="PTHR33936:SF25">
    <property type="entry name" value="C2H2-TYPE DOMAIN-CONTAINING PROTEIN"/>
    <property type="match status" value="1"/>
</dbReference>
<dbReference type="InterPro" id="IPR013087">
    <property type="entry name" value="Znf_C2H2_type"/>
</dbReference>
<dbReference type="AlphaFoldDB" id="A0A8D8QUT9"/>
<organism evidence="3">
    <name type="scientific">Cacopsylla melanoneura</name>
    <dbReference type="NCBI Taxonomy" id="428564"/>
    <lineage>
        <taxon>Eukaryota</taxon>
        <taxon>Metazoa</taxon>
        <taxon>Ecdysozoa</taxon>
        <taxon>Arthropoda</taxon>
        <taxon>Hexapoda</taxon>
        <taxon>Insecta</taxon>
        <taxon>Pterygota</taxon>
        <taxon>Neoptera</taxon>
        <taxon>Paraneoptera</taxon>
        <taxon>Hemiptera</taxon>
        <taxon>Sternorrhyncha</taxon>
        <taxon>Psylloidea</taxon>
        <taxon>Psyllidae</taxon>
        <taxon>Psyllinae</taxon>
        <taxon>Cacopsylla</taxon>
    </lineage>
</organism>
<protein>
    <recommendedName>
        <fullName evidence="2">C2H2-type domain-containing protein</fullName>
    </recommendedName>
</protein>
<evidence type="ECO:0000313" key="3">
    <source>
        <dbReference type="EMBL" id="CAG6638461.1"/>
    </source>
</evidence>
<reference evidence="3" key="1">
    <citation type="submission" date="2021-05" db="EMBL/GenBank/DDBJ databases">
        <authorList>
            <person name="Alioto T."/>
            <person name="Alioto T."/>
            <person name="Gomez Garrido J."/>
        </authorList>
    </citation>
    <scope>NUCLEOTIDE SEQUENCE</scope>
</reference>
<keyword evidence="1" id="KW-0472">Membrane</keyword>
<keyword evidence="1" id="KW-1133">Transmembrane helix</keyword>
<dbReference type="InterPro" id="IPR052797">
    <property type="entry name" value="RegFact_GeneExpr_CellDeath"/>
</dbReference>
<feature type="domain" description="C2H2-type" evidence="2">
    <location>
        <begin position="6"/>
        <end position="29"/>
    </location>
</feature>
<proteinExistence type="predicted"/>
<dbReference type="PROSITE" id="PS00028">
    <property type="entry name" value="ZINC_FINGER_C2H2_1"/>
    <property type="match status" value="1"/>
</dbReference>
<sequence>MRRILCPVGDCTEALQTMQALDAHVENVHNVKSRMQEMVFSRLEDFRAWKTSYEKEEKIQYVYNTAPRKCESVAKRPKKLSHRPIKAIHYLHCHRSFQSQGVGKKRVGSNKINKACPSRIIAKEYLDGGVHVTLWSVHIGHEIDISRTRLTKEDRQAFAGRKLIFFLLLSSSFFLLKNTLTAVYMLHCGVFILNMRLTFQEPD</sequence>
<evidence type="ECO:0000256" key="1">
    <source>
        <dbReference type="SAM" id="Phobius"/>
    </source>
</evidence>
<feature type="transmembrane region" description="Helical" evidence="1">
    <location>
        <begin position="158"/>
        <end position="176"/>
    </location>
</feature>
<dbReference type="EMBL" id="HBUF01102782">
    <property type="protein sequence ID" value="CAG6638461.1"/>
    <property type="molecule type" value="Transcribed_RNA"/>
</dbReference>
<evidence type="ECO:0000259" key="2">
    <source>
        <dbReference type="PROSITE" id="PS00028"/>
    </source>
</evidence>
<name>A0A8D8QUT9_9HEMI</name>
<keyword evidence="1" id="KW-0812">Transmembrane</keyword>
<accession>A0A8D8QUT9</accession>
<dbReference type="PANTHER" id="PTHR33936">
    <property type="entry name" value="PROTEIN CBG17840"/>
    <property type="match status" value="1"/>
</dbReference>